<dbReference type="SMART" id="SM01332">
    <property type="entry name" value="Cyclin_C"/>
    <property type="match status" value="1"/>
</dbReference>
<dbReference type="Proteomes" id="UP000284842">
    <property type="component" value="Unassembled WGS sequence"/>
</dbReference>
<proteinExistence type="inferred from homology"/>
<feature type="domain" description="Cyclin-like" evidence="3">
    <location>
        <begin position="189"/>
        <end position="277"/>
    </location>
</feature>
<keyword evidence="1 2" id="KW-0195">Cyclin</keyword>
<reference evidence="5 6" key="1">
    <citation type="journal article" date="2018" name="Evol. Lett.">
        <title>Horizontal gene cluster transfer increased hallucinogenic mushroom diversity.</title>
        <authorList>
            <person name="Reynolds H.T."/>
            <person name="Vijayakumar V."/>
            <person name="Gluck-Thaler E."/>
            <person name="Korotkin H.B."/>
            <person name="Matheny P.B."/>
            <person name="Slot J.C."/>
        </authorList>
    </citation>
    <scope>NUCLEOTIDE SEQUENCE [LARGE SCALE GENOMIC DNA]</scope>
    <source>
        <strain evidence="5 6">2629</strain>
    </source>
</reference>
<dbReference type="InterPro" id="IPR039361">
    <property type="entry name" value="Cyclin"/>
</dbReference>
<dbReference type="Pfam" id="PF00134">
    <property type="entry name" value="Cyclin_N"/>
    <property type="match status" value="1"/>
</dbReference>
<dbReference type="InterPro" id="IPR004367">
    <property type="entry name" value="Cyclin_C-dom"/>
</dbReference>
<dbReference type="AlphaFoldDB" id="A0A409YG12"/>
<keyword evidence="6" id="KW-1185">Reference proteome</keyword>
<dbReference type="SUPFAM" id="SSF47954">
    <property type="entry name" value="Cyclin-like"/>
    <property type="match status" value="2"/>
</dbReference>
<evidence type="ECO:0000259" key="3">
    <source>
        <dbReference type="SMART" id="SM00385"/>
    </source>
</evidence>
<dbReference type="InterPro" id="IPR013763">
    <property type="entry name" value="Cyclin-like_dom"/>
</dbReference>
<dbReference type="Pfam" id="PF02984">
    <property type="entry name" value="Cyclin_C"/>
    <property type="match status" value="1"/>
</dbReference>
<feature type="domain" description="Cyclin C-terminal" evidence="4">
    <location>
        <begin position="286"/>
        <end position="409"/>
    </location>
</feature>
<dbReference type="PANTHER" id="PTHR10177">
    <property type="entry name" value="CYCLINS"/>
    <property type="match status" value="1"/>
</dbReference>
<dbReference type="SMART" id="SM00385">
    <property type="entry name" value="CYCLIN"/>
    <property type="match status" value="2"/>
</dbReference>
<dbReference type="Gene3D" id="1.10.472.10">
    <property type="entry name" value="Cyclin-like"/>
    <property type="match status" value="2"/>
</dbReference>
<evidence type="ECO:0000256" key="2">
    <source>
        <dbReference type="RuleBase" id="RU000383"/>
    </source>
</evidence>
<dbReference type="OrthoDB" id="5590282at2759"/>
<dbReference type="EMBL" id="NHTK01001199">
    <property type="protein sequence ID" value="PPR01956.1"/>
    <property type="molecule type" value="Genomic_DNA"/>
</dbReference>
<sequence length="450" mass="51005">MNTHPLLLPFPRRRDGMIDGKTSSYTHEPRIEHGFAAAETFKDSKIQEQHATNIYNWPWHYGFSNWFSSSIIAPKDGDSEADGVQFTPVGLALTARRRRRPLHSSTVNFYVGERNDPSQHCQEPPFKKSEDLSVHNTNAMYMCKEFNEEYAVETATYWKQNEISTMPHPDYITTIQKDVTWEDRDALVIWVIDLHQRLKSEPLDSIFLSINIVDRCLSKHVSSISGLRLLGTCALLVALKQEATMTPASVGKLFRMLQRISGFSKPKIILGEAILLKMLEWRVRATGPLGWLHSSTTRLEQNNDSECIESKSEVMAHYLALTGYTNHQIVRFIPSTIAGAAIWLSRLITGRVEWTPEMERLLGCADGAEIIPVAKIMIETSLLNPIPHVALFKKYRSKKFHKCSSTVRQWSLAHWTENSQVDLLDELPLVKAGKGAIQAARRCHGAGYCC</sequence>
<dbReference type="STRING" id="181874.A0A409YG12"/>
<evidence type="ECO:0000259" key="4">
    <source>
        <dbReference type="SMART" id="SM01332"/>
    </source>
</evidence>
<name>A0A409YG12_9AGAR</name>
<organism evidence="5 6">
    <name type="scientific">Panaeolus cyanescens</name>
    <dbReference type="NCBI Taxonomy" id="181874"/>
    <lineage>
        <taxon>Eukaryota</taxon>
        <taxon>Fungi</taxon>
        <taxon>Dikarya</taxon>
        <taxon>Basidiomycota</taxon>
        <taxon>Agaricomycotina</taxon>
        <taxon>Agaricomycetes</taxon>
        <taxon>Agaricomycetidae</taxon>
        <taxon>Agaricales</taxon>
        <taxon>Agaricineae</taxon>
        <taxon>Galeropsidaceae</taxon>
        <taxon>Panaeolus</taxon>
    </lineage>
</organism>
<dbReference type="InParanoid" id="A0A409YG12"/>
<evidence type="ECO:0008006" key="7">
    <source>
        <dbReference type="Google" id="ProtNLM"/>
    </source>
</evidence>
<evidence type="ECO:0000313" key="6">
    <source>
        <dbReference type="Proteomes" id="UP000284842"/>
    </source>
</evidence>
<protein>
    <recommendedName>
        <fullName evidence="7">Cyclin N-terminal domain-containing protein</fullName>
    </recommendedName>
</protein>
<comment type="caution">
    <text evidence="5">The sequence shown here is derived from an EMBL/GenBank/DDBJ whole genome shotgun (WGS) entry which is preliminary data.</text>
</comment>
<evidence type="ECO:0000256" key="1">
    <source>
        <dbReference type="ARBA" id="ARBA00023127"/>
    </source>
</evidence>
<comment type="similarity">
    <text evidence="2">Belongs to the cyclin family.</text>
</comment>
<evidence type="ECO:0000313" key="5">
    <source>
        <dbReference type="EMBL" id="PPR01956.1"/>
    </source>
</evidence>
<dbReference type="InterPro" id="IPR036915">
    <property type="entry name" value="Cyclin-like_sf"/>
</dbReference>
<dbReference type="InterPro" id="IPR006671">
    <property type="entry name" value="Cyclin_N"/>
</dbReference>
<accession>A0A409YG12</accession>
<feature type="domain" description="Cyclin-like" evidence="3">
    <location>
        <begin position="297"/>
        <end position="379"/>
    </location>
</feature>
<gene>
    <name evidence="5" type="ORF">CVT24_011105</name>
</gene>